<evidence type="ECO:0000313" key="1">
    <source>
        <dbReference type="EMBL" id="CAE7667026.1"/>
    </source>
</evidence>
<accession>A0A812WG56</accession>
<comment type="caution">
    <text evidence="1">The sequence shown here is derived from an EMBL/GenBank/DDBJ whole genome shotgun (WGS) entry which is preliminary data.</text>
</comment>
<sequence length="204" mass="23329">MLDLEFAPPSPRAGQHIRQRWGLARRFPWRYATVQDNDTILVGTENGWRPAKIVGTSPVNDTVDLAFSGEGEELRSVRPRFKLIEDHSATRFEQGVYSELVDGDRIKVETSRGWEIASVIKYHQDDNSLDIEMFPDGERFLHCKPSVVKPHTAPNETALALWADNQRLRRRIAILSSLKAVFTSTAMAKISWYIARHHIDDYEA</sequence>
<name>A0A812WG56_SYMPI</name>
<gene>
    <name evidence="1" type="ORF">SPIL2461_LOCUS18281</name>
</gene>
<evidence type="ECO:0000313" key="2">
    <source>
        <dbReference type="Proteomes" id="UP000649617"/>
    </source>
</evidence>
<dbReference type="AlphaFoldDB" id="A0A812WG56"/>
<keyword evidence="2" id="KW-1185">Reference proteome</keyword>
<reference evidence="1" key="1">
    <citation type="submission" date="2021-02" db="EMBL/GenBank/DDBJ databases">
        <authorList>
            <person name="Dougan E. K."/>
            <person name="Rhodes N."/>
            <person name="Thang M."/>
            <person name="Chan C."/>
        </authorList>
    </citation>
    <scope>NUCLEOTIDE SEQUENCE</scope>
</reference>
<protein>
    <submittedName>
        <fullName evidence="1">Uncharacterized protein</fullName>
    </submittedName>
</protein>
<organism evidence="1 2">
    <name type="scientific">Symbiodinium pilosum</name>
    <name type="common">Dinoflagellate</name>
    <dbReference type="NCBI Taxonomy" id="2952"/>
    <lineage>
        <taxon>Eukaryota</taxon>
        <taxon>Sar</taxon>
        <taxon>Alveolata</taxon>
        <taxon>Dinophyceae</taxon>
        <taxon>Suessiales</taxon>
        <taxon>Symbiodiniaceae</taxon>
        <taxon>Symbiodinium</taxon>
    </lineage>
</organism>
<dbReference type="EMBL" id="CAJNIZ010043731">
    <property type="protein sequence ID" value="CAE7667026.1"/>
    <property type="molecule type" value="Genomic_DNA"/>
</dbReference>
<dbReference type="Proteomes" id="UP000649617">
    <property type="component" value="Unassembled WGS sequence"/>
</dbReference>
<proteinExistence type="predicted"/>
<dbReference type="OrthoDB" id="419847at2759"/>